<organism evidence="2 3">
    <name type="scientific">candidate division WOR_3 bacterium SM1_77</name>
    <dbReference type="NCBI Taxonomy" id="1703778"/>
    <lineage>
        <taxon>Bacteria</taxon>
        <taxon>Bacteria division WOR-3</taxon>
    </lineage>
</organism>
<reference evidence="2 3" key="1">
    <citation type="journal article" date="2015" name="Microbiome">
        <title>Genomic resolution of linkages in carbon, nitrogen, and sulfur cycling among widespread estuary sediment bacteria.</title>
        <authorList>
            <person name="Baker B.J."/>
            <person name="Lazar C.S."/>
            <person name="Teske A.P."/>
            <person name="Dick G.J."/>
        </authorList>
    </citation>
    <scope>NUCLEOTIDE SEQUENCE [LARGE SCALE GENOMIC DNA]</scope>
    <source>
        <strain evidence="2">SM1_77</strain>
    </source>
</reference>
<evidence type="ECO:0000313" key="2">
    <source>
        <dbReference type="EMBL" id="KPL14509.1"/>
    </source>
</evidence>
<feature type="transmembrane region" description="Helical" evidence="1">
    <location>
        <begin position="80"/>
        <end position="98"/>
    </location>
</feature>
<protein>
    <submittedName>
        <fullName evidence="2">Uncharacterized protein</fullName>
    </submittedName>
</protein>
<keyword evidence="1" id="KW-1133">Transmembrane helix</keyword>
<evidence type="ECO:0000256" key="1">
    <source>
        <dbReference type="SAM" id="Phobius"/>
    </source>
</evidence>
<name>A0A0S8K0Y3_UNCW3</name>
<accession>A0A0S8K0Y3</accession>
<comment type="caution">
    <text evidence="2">The sequence shown here is derived from an EMBL/GenBank/DDBJ whole genome shotgun (WGS) entry which is preliminary data.</text>
</comment>
<dbReference type="AlphaFoldDB" id="A0A0S8K0Y3"/>
<proteinExistence type="predicted"/>
<keyword evidence="1" id="KW-0812">Transmembrane</keyword>
<gene>
    <name evidence="2" type="ORF">AMJ74_03250</name>
</gene>
<feature type="transmembrane region" description="Helical" evidence="1">
    <location>
        <begin position="55"/>
        <end position="74"/>
    </location>
</feature>
<sequence>MLSYLQNWLAQVKATHGVNPEIFAIIYFGGVIPFWLSIYKIIAGIRKRNMTQVRTFSIILGMIILAPFTYVAIFGRNLPFWFWIVAALVIAYSTHSVIRRLRSVSKER</sequence>
<dbReference type="EMBL" id="LJVE01000047">
    <property type="protein sequence ID" value="KPL14509.1"/>
    <property type="molecule type" value="Genomic_DNA"/>
</dbReference>
<dbReference type="Proteomes" id="UP000050975">
    <property type="component" value="Unassembled WGS sequence"/>
</dbReference>
<feature type="transmembrane region" description="Helical" evidence="1">
    <location>
        <begin position="22"/>
        <end position="43"/>
    </location>
</feature>
<keyword evidence="1" id="KW-0472">Membrane</keyword>
<evidence type="ECO:0000313" key="3">
    <source>
        <dbReference type="Proteomes" id="UP000050975"/>
    </source>
</evidence>